<dbReference type="PANTHER" id="PTHR31359">
    <property type="entry name" value="TRANSMEMBRANE PROTEIN 92"/>
    <property type="match status" value="1"/>
</dbReference>
<evidence type="ECO:0000313" key="5">
    <source>
        <dbReference type="Proteomes" id="UP000092124"/>
    </source>
</evidence>
<evidence type="ECO:0008006" key="6">
    <source>
        <dbReference type="Google" id="ProtNLM"/>
    </source>
</evidence>
<reference evidence="4 5" key="1">
    <citation type="submission" date="2016-06" db="EMBL/GenBank/DDBJ databases">
        <title>The Draft Genome Sequence and Annotation of the Desert Woodrat Neotoma lepida.</title>
        <authorList>
            <person name="Campbell M."/>
            <person name="Oakeson K.F."/>
            <person name="Yandell M."/>
            <person name="Halpert J.R."/>
            <person name="Dearing D."/>
        </authorList>
    </citation>
    <scope>NUCLEOTIDE SEQUENCE [LARGE SCALE GENOMIC DNA]</scope>
    <source>
        <strain evidence="4">417</strain>
        <tissue evidence="4">Liver</tissue>
    </source>
</reference>
<dbReference type="Proteomes" id="UP000092124">
    <property type="component" value="Unassembled WGS sequence"/>
</dbReference>
<evidence type="ECO:0000256" key="3">
    <source>
        <dbReference type="SAM" id="SignalP"/>
    </source>
</evidence>
<keyword evidence="2" id="KW-0812">Transmembrane</keyword>
<feature type="transmembrane region" description="Helical" evidence="2">
    <location>
        <begin position="81"/>
        <end position="101"/>
    </location>
</feature>
<feature type="signal peptide" evidence="3">
    <location>
        <begin position="1"/>
        <end position="26"/>
    </location>
</feature>
<gene>
    <name evidence="4" type="ORF">A6R68_16123</name>
</gene>
<evidence type="ECO:0000256" key="2">
    <source>
        <dbReference type="SAM" id="Phobius"/>
    </source>
</evidence>
<proteinExistence type="predicted"/>
<evidence type="ECO:0000313" key="4">
    <source>
        <dbReference type="EMBL" id="OBS77410.1"/>
    </source>
</evidence>
<dbReference type="STRING" id="56216.A0A1A6HHH7"/>
<feature type="region of interest" description="Disordered" evidence="1">
    <location>
        <begin position="159"/>
        <end position="184"/>
    </location>
</feature>
<dbReference type="AlphaFoldDB" id="A0A1A6HHH7"/>
<protein>
    <recommendedName>
        <fullName evidence="6">Transmembrane protein 92</fullName>
    </recommendedName>
</protein>
<dbReference type="OrthoDB" id="9451011at2759"/>
<keyword evidence="5" id="KW-1185">Reference proteome</keyword>
<dbReference type="EMBL" id="LZPO01029789">
    <property type="protein sequence ID" value="OBS77410.1"/>
    <property type="molecule type" value="Genomic_DNA"/>
</dbReference>
<accession>A0A1A6HHH7</accession>
<comment type="caution">
    <text evidence="4">The sequence shown here is derived from an EMBL/GenBank/DDBJ whole genome shotgun (WGS) entry which is preliminary data.</text>
</comment>
<dbReference type="GO" id="GO:0005654">
    <property type="term" value="C:nucleoplasm"/>
    <property type="evidence" value="ECO:0007669"/>
    <property type="project" value="TreeGrafter"/>
</dbReference>
<evidence type="ECO:0000256" key="1">
    <source>
        <dbReference type="SAM" id="MobiDB-lite"/>
    </source>
</evidence>
<name>A0A1A6HHH7_NEOLE</name>
<feature type="chain" id="PRO_5008346401" description="Transmembrane protein 92" evidence="3">
    <location>
        <begin position="27"/>
        <end position="184"/>
    </location>
</feature>
<organism evidence="4 5">
    <name type="scientific">Neotoma lepida</name>
    <name type="common">Desert woodrat</name>
    <dbReference type="NCBI Taxonomy" id="56216"/>
    <lineage>
        <taxon>Eukaryota</taxon>
        <taxon>Metazoa</taxon>
        <taxon>Chordata</taxon>
        <taxon>Craniata</taxon>
        <taxon>Vertebrata</taxon>
        <taxon>Euteleostomi</taxon>
        <taxon>Mammalia</taxon>
        <taxon>Eutheria</taxon>
        <taxon>Euarchontoglires</taxon>
        <taxon>Glires</taxon>
        <taxon>Rodentia</taxon>
        <taxon>Myomorpha</taxon>
        <taxon>Muroidea</taxon>
        <taxon>Cricetidae</taxon>
        <taxon>Neotominae</taxon>
        <taxon>Neotoma</taxon>
    </lineage>
</organism>
<dbReference type="PANTHER" id="PTHR31359:SF31">
    <property type="entry name" value="TRANSMEMBRANE PROTEIN 92"/>
    <property type="match status" value="1"/>
</dbReference>
<keyword evidence="2" id="KW-1133">Transmembrane helix</keyword>
<keyword evidence="2" id="KW-0472">Membrane</keyword>
<keyword evidence="3" id="KW-0732">Signal</keyword>
<sequence length="184" mass="20255">MPNAWVPGFALTLLFGLLCSFQPVSANEVSKTSEPFGGPYGAEACLRASPRLTLNCTKGFSCCHSGCCLEKNIWDSSNDPLRILFILCMVMIPLLCICGFMRRFCRKCREPGQNLRTNHQIPPEPPSLAPLETIWVTTLDPPPPYSQIGEGSQSTLSFLTQTQSKPSYSEVNSHRTTSSLQPQA</sequence>